<dbReference type="RefSeq" id="WP_099875836.1">
    <property type="nucleotide sequence ID" value="NZ_CP024608.1"/>
</dbReference>
<gene>
    <name evidence="2" type="ORF">CR152_15560</name>
</gene>
<feature type="transmembrane region" description="Helical" evidence="1">
    <location>
        <begin position="122"/>
        <end position="141"/>
    </location>
</feature>
<keyword evidence="3" id="KW-1185">Reference proteome</keyword>
<proteinExistence type="predicted"/>
<keyword evidence="1" id="KW-0812">Transmembrane</keyword>
<dbReference type="AlphaFoldDB" id="A0A2D2DLC8"/>
<sequence length="185" mass="20111">MTHPIPTFASQDECEAYLKALVANNAIIPRKTPLRFAINEVFSFLAQFLVFFLGIVLTTNALRDEKRLMATLASKAGEGATQEFFWLGLAILAVVGILGMVANMAEGAKPAVDEFMLEFPKAIYAFTASGAAAFVAVERFLQLNPQERVGNSSAQLIMIALGLALVGLLYGGALSFMLRRKDYIK</sequence>
<reference evidence="2" key="1">
    <citation type="submission" date="2017-10" db="EMBL/GenBank/DDBJ databases">
        <title>Massilia psychrophilum sp. nov., a novel purple-pigmented bacterium isolated from Tianshan glacier, Xinjiang Municipality, China.</title>
        <authorList>
            <person name="Wang H."/>
        </authorList>
    </citation>
    <scope>NUCLEOTIDE SEQUENCE [LARGE SCALE GENOMIC DNA]</scope>
    <source>
        <strain evidence="2">B2</strain>
    </source>
</reference>
<evidence type="ECO:0000313" key="3">
    <source>
        <dbReference type="Proteomes" id="UP000229897"/>
    </source>
</evidence>
<feature type="transmembrane region" description="Helical" evidence="1">
    <location>
        <begin position="84"/>
        <end position="102"/>
    </location>
</feature>
<organism evidence="2 3">
    <name type="scientific">Massilia violaceinigra</name>
    <dbReference type="NCBI Taxonomy" id="2045208"/>
    <lineage>
        <taxon>Bacteria</taxon>
        <taxon>Pseudomonadati</taxon>
        <taxon>Pseudomonadota</taxon>
        <taxon>Betaproteobacteria</taxon>
        <taxon>Burkholderiales</taxon>
        <taxon>Oxalobacteraceae</taxon>
        <taxon>Telluria group</taxon>
        <taxon>Massilia</taxon>
    </lineage>
</organism>
<feature type="transmembrane region" description="Helical" evidence="1">
    <location>
        <begin position="41"/>
        <end position="63"/>
    </location>
</feature>
<keyword evidence="1" id="KW-1133">Transmembrane helix</keyword>
<feature type="transmembrane region" description="Helical" evidence="1">
    <location>
        <begin position="153"/>
        <end position="178"/>
    </location>
</feature>
<dbReference type="KEGG" id="mass:CR152_15560"/>
<evidence type="ECO:0000313" key="2">
    <source>
        <dbReference type="EMBL" id="ATQ75784.1"/>
    </source>
</evidence>
<protein>
    <submittedName>
        <fullName evidence="2">Uncharacterized protein</fullName>
    </submittedName>
</protein>
<dbReference type="EMBL" id="CP024608">
    <property type="protein sequence ID" value="ATQ75784.1"/>
    <property type="molecule type" value="Genomic_DNA"/>
</dbReference>
<keyword evidence="1" id="KW-0472">Membrane</keyword>
<dbReference type="Proteomes" id="UP000229897">
    <property type="component" value="Chromosome"/>
</dbReference>
<accession>A0A2D2DLC8</accession>
<evidence type="ECO:0000256" key="1">
    <source>
        <dbReference type="SAM" id="Phobius"/>
    </source>
</evidence>
<name>A0A2D2DLC8_9BURK</name>